<evidence type="ECO:0000256" key="12">
    <source>
        <dbReference type="SAM" id="Phobius"/>
    </source>
</evidence>
<evidence type="ECO:0000313" key="13">
    <source>
        <dbReference type="EMBL" id="PIR92568.1"/>
    </source>
</evidence>
<feature type="transmembrane region" description="Helical" evidence="12">
    <location>
        <begin position="12"/>
        <end position="31"/>
    </location>
</feature>
<gene>
    <name evidence="13" type="ORF">COU01_00970</name>
</gene>
<evidence type="ECO:0000256" key="4">
    <source>
        <dbReference type="ARBA" id="ARBA00022692"/>
    </source>
</evidence>
<protein>
    <submittedName>
        <fullName evidence="13">Disulfide bond formation protein B</fullName>
    </submittedName>
</protein>
<dbReference type="EMBL" id="PFAT01000017">
    <property type="protein sequence ID" value="PIR92568.1"/>
    <property type="molecule type" value="Genomic_DNA"/>
</dbReference>
<keyword evidence="8 12" id="KW-0472">Membrane</keyword>
<reference evidence="14" key="1">
    <citation type="submission" date="2017-09" db="EMBL/GenBank/DDBJ databases">
        <title>Depth-based differentiation of microbial function through sediment-hosted aquifers and enrichment of novel symbionts in the deep terrestrial subsurface.</title>
        <authorList>
            <person name="Probst A.J."/>
            <person name="Ladd B."/>
            <person name="Jarett J.K."/>
            <person name="Geller-Mcgrath D.E."/>
            <person name="Sieber C.M.K."/>
            <person name="Emerson J.B."/>
            <person name="Anantharaman K."/>
            <person name="Thomas B.C."/>
            <person name="Malmstrom R."/>
            <person name="Stieglmeier M."/>
            <person name="Klingl A."/>
            <person name="Woyke T."/>
            <person name="Ryan C.M."/>
            <person name="Banfield J.F."/>
        </authorList>
    </citation>
    <scope>NUCLEOTIDE SEQUENCE [LARGE SCALE GENOMIC DNA]</scope>
</reference>
<keyword evidence="7" id="KW-0560">Oxidoreductase</keyword>
<keyword evidence="11" id="KW-0676">Redox-active center</keyword>
<evidence type="ECO:0000256" key="9">
    <source>
        <dbReference type="ARBA" id="ARBA00023157"/>
    </source>
</evidence>
<dbReference type="InterPro" id="IPR023380">
    <property type="entry name" value="DsbB-like_sf"/>
</dbReference>
<evidence type="ECO:0000313" key="14">
    <source>
        <dbReference type="Proteomes" id="UP000228510"/>
    </source>
</evidence>
<dbReference type="AlphaFoldDB" id="A0A2H0V0F9"/>
<feature type="transmembrane region" description="Helical" evidence="12">
    <location>
        <begin position="83"/>
        <end position="101"/>
    </location>
</feature>
<dbReference type="GO" id="GO:0006457">
    <property type="term" value="P:protein folding"/>
    <property type="evidence" value="ECO:0007669"/>
    <property type="project" value="InterPro"/>
</dbReference>
<comment type="similarity">
    <text evidence="2">Belongs to the DsbB family. BdbC subfamily.</text>
</comment>
<comment type="subcellular location">
    <subcellularLocation>
        <location evidence="1">Membrane</location>
        <topology evidence="1">Multi-pass membrane protein</topology>
    </subcellularLocation>
</comment>
<feature type="transmembrane region" description="Helical" evidence="12">
    <location>
        <begin position="158"/>
        <end position="178"/>
    </location>
</feature>
<dbReference type="GO" id="GO:0016020">
    <property type="term" value="C:membrane"/>
    <property type="evidence" value="ECO:0007669"/>
    <property type="project" value="UniProtKB-SubCell"/>
</dbReference>
<comment type="caution">
    <text evidence="13">The sequence shown here is derived from an EMBL/GenBank/DDBJ whole genome shotgun (WGS) entry which is preliminary data.</text>
</comment>
<proteinExistence type="inferred from homology"/>
<dbReference type="GO" id="GO:0015035">
    <property type="term" value="F:protein-disulfide reductase activity"/>
    <property type="evidence" value="ECO:0007669"/>
    <property type="project" value="InterPro"/>
</dbReference>
<dbReference type="SUPFAM" id="SSF158442">
    <property type="entry name" value="DsbB-like"/>
    <property type="match status" value="1"/>
</dbReference>
<dbReference type="InterPro" id="IPR003752">
    <property type="entry name" value="DiS_bond_form_DsbB/BdbC"/>
</dbReference>
<dbReference type="Gene3D" id="1.20.1550.10">
    <property type="entry name" value="DsbB-like"/>
    <property type="match status" value="1"/>
</dbReference>
<keyword evidence="6 12" id="KW-1133">Transmembrane helix</keyword>
<organism evidence="13 14">
    <name type="scientific">Candidatus Falkowbacteria bacterium CG10_big_fil_rev_8_21_14_0_10_44_15</name>
    <dbReference type="NCBI Taxonomy" id="1974569"/>
    <lineage>
        <taxon>Bacteria</taxon>
        <taxon>Candidatus Falkowiibacteriota</taxon>
    </lineage>
</organism>
<sequence>MSQLTPAVTLALSYLTLLGDIFIILWLVWLIGRRGFSSGNINRGLNFFSRQGIKFAFIIALIATLGSLFYSEVAGFAPCTLCWYQRIFMYPQVLLWGIAWWKQEKHIADYAISLAFVGGAIAAYHYLLALQPTAAVACATVGYSASCTQNFFLQLGYITIPMMALTAFILIIIGGLAVKRKRAE</sequence>
<evidence type="ECO:0000256" key="10">
    <source>
        <dbReference type="ARBA" id="ARBA00023186"/>
    </source>
</evidence>
<feature type="transmembrane region" description="Helical" evidence="12">
    <location>
        <begin position="108"/>
        <end position="127"/>
    </location>
</feature>
<evidence type="ECO:0000256" key="7">
    <source>
        <dbReference type="ARBA" id="ARBA00023002"/>
    </source>
</evidence>
<name>A0A2H0V0F9_9BACT</name>
<keyword evidence="10" id="KW-0143">Chaperone</keyword>
<evidence type="ECO:0000256" key="3">
    <source>
        <dbReference type="ARBA" id="ARBA00022448"/>
    </source>
</evidence>
<dbReference type="InterPro" id="IPR012187">
    <property type="entry name" value="Disulphide_bond_form_BdbC"/>
</dbReference>
<evidence type="ECO:0000256" key="1">
    <source>
        <dbReference type="ARBA" id="ARBA00004141"/>
    </source>
</evidence>
<dbReference type="Proteomes" id="UP000228510">
    <property type="component" value="Unassembled WGS sequence"/>
</dbReference>
<accession>A0A2H0V0F9</accession>
<evidence type="ECO:0000256" key="5">
    <source>
        <dbReference type="ARBA" id="ARBA00022982"/>
    </source>
</evidence>
<feature type="transmembrane region" description="Helical" evidence="12">
    <location>
        <begin position="52"/>
        <end position="71"/>
    </location>
</feature>
<evidence type="ECO:0000256" key="8">
    <source>
        <dbReference type="ARBA" id="ARBA00023136"/>
    </source>
</evidence>
<evidence type="ECO:0000256" key="2">
    <source>
        <dbReference type="ARBA" id="ARBA00007602"/>
    </source>
</evidence>
<keyword evidence="3" id="KW-0813">Transport</keyword>
<dbReference type="Pfam" id="PF02600">
    <property type="entry name" value="DsbB"/>
    <property type="match status" value="1"/>
</dbReference>
<dbReference type="NCBIfam" id="NF002849">
    <property type="entry name" value="PRK03113.1"/>
    <property type="match status" value="1"/>
</dbReference>
<keyword evidence="9" id="KW-1015">Disulfide bond</keyword>
<keyword evidence="5" id="KW-0249">Electron transport</keyword>
<dbReference type="PANTHER" id="PTHR43469:SF1">
    <property type="entry name" value="SPBETA PROPHAGE-DERIVED DISULFIDE BOND FORMATION PROTEIN B"/>
    <property type="match status" value="1"/>
</dbReference>
<evidence type="ECO:0000256" key="6">
    <source>
        <dbReference type="ARBA" id="ARBA00022989"/>
    </source>
</evidence>
<dbReference type="PANTHER" id="PTHR43469">
    <property type="entry name" value="DISULFIDE FORMATION PROTEIN-RELATED"/>
    <property type="match status" value="1"/>
</dbReference>
<keyword evidence="4 12" id="KW-0812">Transmembrane</keyword>
<evidence type="ECO:0000256" key="11">
    <source>
        <dbReference type="ARBA" id="ARBA00023284"/>
    </source>
</evidence>